<evidence type="ECO:0000256" key="7">
    <source>
        <dbReference type="ARBA" id="ARBA00048045"/>
    </source>
</evidence>
<sequence length="154" mass="16622">MGEALAEAEAAWRAGEVPIGAVVVQGDQVLARAHNRREDWSDPTAHAELIAVRLAARARGGWRLTGATVYATIEPCPMCAGALLLARVDRLVYGAPDPKAGAVDSLARLLDDPRFNHRVEITRGVRAEEAADLLRRFFRELREGTGGAVARRGC</sequence>
<dbReference type="KEGG" id="lpil:LIP_3205"/>
<comment type="subunit">
    <text evidence="2 8">Homodimer.</text>
</comment>
<feature type="binding site" evidence="8">
    <location>
        <position position="46"/>
    </location>
    <ligand>
        <name>Zn(2+)</name>
        <dbReference type="ChEBI" id="CHEBI:29105"/>
        <note>catalytic</note>
    </ligand>
</feature>
<feature type="domain" description="CMP/dCMP-type deaminase" evidence="9">
    <location>
        <begin position="1"/>
        <end position="104"/>
    </location>
</feature>
<organism evidence="10 11">
    <name type="scientific">Limnochorda pilosa</name>
    <dbReference type="NCBI Taxonomy" id="1555112"/>
    <lineage>
        <taxon>Bacteria</taxon>
        <taxon>Bacillati</taxon>
        <taxon>Bacillota</taxon>
        <taxon>Limnochordia</taxon>
        <taxon>Limnochordales</taxon>
        <taxon>Limnochordaceae</taxon>
        <taxon>Limnochorda</taxon>
    </lineage>
</organism>
<dbReference type="Pfam" id="PF14437">
    <property type="entry name" value="MafB19-deam"/>
    <property type="match status" value="1"/>
</dbReference>
<keyword evidence="5 8" id="KW-0378">Hydrolase</keyword>
<dbReference type="PANTHER" id="PTHR11079">
    <property type="entry name" value="CYTOSINE DEAMINASE FAMILY MEMBER"/>
    <property type="match status" value="1"/>
</dbReference>
<dbReference type="GO" id="GO:0002100">
    <property type="term" value="P:tRNA wobble adenosine to inosine editing"/>
    <property type="evidence" value="ECO:0007669"/>
    <property type="project" value="UniProtKB-UniRule"/>
</dbReference>
<dbReference type="Proteomes" id="UP000065807">
    <property type="component" value="Chromosome"/>
</dbReference>
<dbReference type="PANTHER" id="PTHR11079:SF202">
    <property type="entry name" value="TRNA-SPECIFIC ADENOSINE DEAMINASE"/>
    <property type="match status" value="1"/>
</dbReference>
<keyword evidence="6 8" id="KW-0862">Zinc</keyword>
<dbReference type="AlphaFoldDB" id="A0A0K2SPU0"/>
<dbReference type="EMBL" id="AP014924">
    <property type="protein sequence ID" value="BAS29022.1"/>
    <property type="molecule type" value="Genomic_DNA"/>
</dbReference>
<protein>
    <recommendedName>
        <fullName evidence="8">tRNA-specific adenosine deaminase</fullName>
        <ecNumber evidence="8">3.5.4.33</ecNumber>
    </recommendedName>
</protein>
<dbReference type="GO" id="GO:0052717">
    <property type="term" value="F:tRNA-specific adenosine-34 deaminase activity"/>
    <property type="evidence" value="ECO:0007669"/>
    <property type="project" value="UniProtKB-UniRule"/>
</dbReference>
<reference evidence="11" key="2">
    <citation type="journal article" date="2016" name="Int. J. Syst. Evol. Microbiol.">
        <title>Complete genome sequence and cell structure of Limnochorda pilosa, a Gram-negative spore-former within the phylum Firmicutes.</title>
        <authorList>
            <person name="Watanabe M."/>
            <person name="Kojima H."/>
            <person name="Fukui M."/>
        </authorList>
    </citation>
    <scope>NUCLEOTIDE SEQUENCE [LARGE SCALE GENOMIC DNA]</scope>
    <source>
        <strain evidence="11">HC45</strain>
    </source>
</reference>
<gene>
    <name evidence="8" type="primary">tadA</name>
    <name evidence="10" type="ORF">LIP_3205</name>
</gene>
<keyword evidence="3 8" id="KW-0819">tRNA processing</keyword>
<feature type="binding site" evidence="8">
    <location>
        <position position="79"/>
    </location>
    <ligand>
        <name>Zn(2+)</name>
        <dbReference type="ChEBI" id="CHEBI:29105"/>
        <note>catalytic</note>
    </ligand>
</feature>
<dbReference type="PROSITE" id="PS51747">
    <property type="entry name" value="CYT_DCMP_DEAMINASES_2"/>
    <property type="match status" value="1"/>
</dbReference>
<dbReference type="FunFam" id="3.40.140.10:FF:000005">
    <property type="entry name" value="tRNA-specific adenosine deaminase"/>
    <property type="match status" value="1"/>
</dbReference>
<keyword evidence="11" id="KW-1185">Reference proteome</keyword>
<comment type="function">
    <text evidence="8">Catalyzes the deamination of adenosine to inosine at the wobble position 34 of tRNA(Arg2).</text>
</comment>
<evidence type="ECO:0000256" key="8">
    <source>
        <dbReference type="HAMAP-Rule" id="MF_00972"/>
    </source>
</evidence>
<evidence type="ECO:0000256" key="5">
    <source>
        <dbReference type="ARBA" id="ARBA00022801"/>
    </source>
</evidence>
<comment type="catalytic activity">
    <reaction evidence="7 8">
        <text>adenosine(34) in tRNA + H2O + H(+) = inosine(34) in tRNA + NH4(+)</text>
        <dbReference type="Rhea" id="RHEA:43168"/>
        <dbReference type="Rhea" id="RHEA-COMP:10373"/>
        <dbReference type="Rhea" id="RHEA-COMP:10374"/>
        <dbReference type="ChEBI" id="CHEBI:15377"/>
        <dbReference type="ChEBI" id="CHEBI:15378"/>
        <dbReference type="ChEBI" id="CHEBI:28938"/>
        <dbReference type="ChEBI" id="CHEBI:74411"/>
        <dbReference type="ChEBI" id="CHEBI:82852"/>
        <dbReference type="EC" id="3.5.4.33"/>
    </reaction>
</comment>
<name>A0A0K2SPU0_LIMPI</name>
<proteinExistence type="inferred from homology"/>
<dbReference type="InterPro" id="IPR058535">
    <property type="entry name" value="MafB19-deam"/>
</dbReference>
<evidence type="ECO:0000256" key="6">
    <source>
        <dbReference type="ARBA" id="ARBA00022833"/>
    </source>
</evidence>
<dbReference type="InterPro" id="IPR002125">
    <property type="entry name" value="CMP_dCMP_dom"/>
</dbReference>
<dbReference type="CDD" id="cd01285">
    <property type="entry name" value="nucleoside_deaminase"/>
    <property type="match status" value="1"/>
</dbReference>
<evidence type="ECO:0000313" key="10">
    <source>
        <dbReference type="EMBL" id="BAS29022.1"/>
    </source>
</evidence>
<dbReference type="InterPro" id="IPR016192">
    <property type="entry name" value="APOBEC/CMP_deaminase_Zn-bd"/>
</dbReference>
<dbReference type="SUPFAM" id="SSF53927">
    <property type="entry name" value="Cytidine deaminase-like"/>
    <property type="match status" value="1"/>
</dbReference>
<feature type="active site" description="Proton donor" evidence="8">
    <location>
        <position position="48"/>
    </location>
</feature>
<dbReference type="GO" id="GO:0008270">
    <property type="term" value="F:zinc ion binding"/>
    <property type="evidence" value="ECO:0007669"/>
    <property type="project" value="UniProtKB-UniRule"/>
</dbReference>
<evidence type="ECO:0000256" key="1">
    <source>
        <dbReference type="ARBA" id="ARBA00010669"/>
    </source>
</evidence>
<dbReference type="InterPro" id="IPR028883">
    <property type="entry name" value="tRNA_aden_deaminase"/>
</dbReference>
<dbReference type="PROSITE" id="PS00903">
    <property type="entry name" value="CYT_DCMP_DEAMINASES_1"/>
    <property type="match status" value="1"/>
</dbReference>
<dbReference type="EC" id="3.5.4.33" evidence="8"/>
<evidence type="ECO:0000256" key="4">
    <source>
        <dbReference type="ARBA" id="ARBA00022723"/>
    </source>
</evidence>
<dbReference type="STRING" id="1555112.LIP_3205"/>
<evidence type="ECO:0000256" key="2">
    <source>
        <dbReference type="ARBA" id="ARBA00011738"/>
    </source>
</evidence>
<keyword evidence="4 8" id="KW-0479">Metal-binding</keyword>
<dbReference type="InterPro" id="IPR016193">
    <property type="entry name" value="Cytidine_deaminase-like"/>
</dbReference>
<evidence type="ECO:0000259" key="9">
    <source>
        <dbReference type="PROSITE" id="PS51747"/>
    </source>
</evidence>
<feature type="binding site" evidence="8">
    <location>
        <position position="76"/>
    </location>
    <ligand>
        <name>Zn(2+)</name>
        <dbReference type="ChEBI" id="CHEBI:29105"/>
        <note>catalytic</note>
    </ligand>
</feature>
<reference evidence="11" key="1">
    <citation type="submission" date="2015-07" db="EMBL/GenBank/DDBJ databases">
        <title>Complete genome sequence and phylogenetic analysis of Limnochorda pilosa.</title>
        <authorList>
            <person name="Watanabe M."/>
            <person name="Kojima H."/>
            <person name="Fukui M."/>
        </authorList>
    </citation>
    <scope>NUCLEOTIDE SEQUENCE [LARGE SCALE GENOMIC DNA]</scope>
    <source>
        <strain evidence="11">HC45</strain>
    </source>
</reference>
<dbReference type="Gene3D" id="3.40.140.10">
    <property type="entry name" value="Cytidine Deaminase, domain 2"/>
    <property type="match status" value="1"/>
</dbReference>
<dbReference type="HAMAP" id="MF_00972">
    <property type="entry name" value="tRNA_aden_deaminase"/>
    <property type="match status" value="1"/>
</dbReference>
<comment type="similarity">
    <text evidence="1">Belongs to the cytidine and deoxycytidylate deaminase family. ADAT2 subfamily.</text>
</comment>
<evidence type="ECO:0000313" key="11">
    <source>
        <dbReference type="Proteomes" id="UP000065807"/>
    </source>
</evidence>
<comment type="cofactor">
    <cofactor evidence="8">
        <name>Zn(2+)</name>
        <dbReference type="ChEBI" id="CHEBI:29105"/>
    </cofactor>
    <text evidence="8">Binds 1 zinc ion per subunit.</text>
</comment>
<accession>A0A0K2SPU0</accession>
<evidence type="ECO:0000256" key="3">
    <source>
        <dbReference type="ARBA" id="ARBA00022694"/>
    </source>
</evidence>